<dbReference type="STRING" id="1077974.GOEFS_132_00920"/>
<evidence type="ECO:0000256" key="2">
    <source>
        <dbReference type="PIRSR" id="PIRSR018249-2"/>
    </source>
</evidence>
<keyword evidence="4" id="KW-0489">Methyltransferase</keyword>
<dbReference type="GO" id="GO:0032259">
    <property type="term" value="P:methylation"/>
    <property type="evidence" value="ECO:0007669"/>
    <property type="project" value="UniProtKB-KW"/>
</dbReference>
<accession>H0R710</accession>
<dbReference type="EMBL" id="BAEH01000132">
    <property type="protein sequence ID" value="GAB20861.1"/>
    <property type="molecule type" value="Genomic_DNA"/>
</dbReference>
<proteinExistence type="predicted"/>
<dbReference type="eggNOG" id="COG2226">
    <property type="taxonomic scope" value="Bacteria"/>
</dbReference>
<dbReference type="CDD" id="cd02440">
    <property type="entry name" value="AdoMet_MTases"/>
    <property type="match status" value="1"/>
</dbReference>
<dbReference type="Proteomes" id="UP000035034">
    <property type="component" value="Unassembled WGS sequence"/>
</dbReference>
<dbReference type="InterPro" id="IPR016718">
    <property type="entry name" value="rRNA_m1G-MeTrfase_A_prd"/>
</dbReference>
<evidence type="ECO:0000313" key="5">
    <source>
        <dbReference type="Proteomes" id="UP000035034"/>
    </source>
</evidence>
<organism evidence="4 5">
    <name type="scientific">Gordonia effusa NBRC 100432</name>
    <dbReference type="NCBI Taxonomy" id="1077974"/>
    <lineage>
        <taxon>Bacteria</taxon>
        <taxon>Bacillati</taxon>
        <taxon>Actinomycetota</taxon>
        <taxon>Actinomycetes</taxon>
        <taxon>Mycobacteriales</taxon>
        <taxon>Gordoniaceae</taxon>
        <taxon>Gordonia</taxon>
    </lineage>
</organism>
<dbReference type="SUPFAM" id="SSF53335">
    <property type="entry name" value="S-adenosyl-L-methionine-dependent methyltransferases"/>
    <property type="match status" value="1"/>
</dbReference>
<gene>
    <name evidence="4" type="ORF">GOEFS_132_00920</name>
</gene>
<feature type="binding site" evidence="1">
    <location>
        <position position="4"/>
    </location>
    <ligand>
        <name>Zn(2+)</name>
        <dbReference type="ChEBI" id="CHEBI:29105"/>
    </ligand>
</feature>
<reference evidence="4 5" key="1">
    <citation type="submission" date="2011-12" db="EMBL/GenBank/DDBJ databases">
        <title>Whole genome shotgun sequence of Gordonia effusa NBRC 100432.</title>
        <authorList>
            <person name="Yoshida I."/>
            <person name="Takarada H."/>
            <person name="Hosoyama A."/>
            <person name="Tsuchikane K."/>
            <person name="Katsumata H."/>
            <person name="Yamazaki S."/>
            <person name="Fujita N."/>
        </authorList>
    </citation>
    <scope>NUCLEOTIDE SEQUENCE [LARGE SCALE GENOMIC DNA]</scope>
    <source>
        <strain evidence="4 5">NBRC 100432</strain>
    </source>
</reference>
<keyword evidence="5" id="KW-1185">Reference proteome</keyword>
<name>H0R710_9ACTN</name>
<keyword evidence="2" id="KW-0949">S-adenosyl-L-methionine</keyword>
<dbReference type="AlphaFoldDB" id="H0R710"/>
<dbReference type="PIRSF" id="PIRSF018249">
    <property type="entry name" value="MyrA_prd"/>
    <property type="match status" value="1"/>
</dbReference>
<feature type="binding site" evidence="2">
    <location>
        <begin position="81"/>
        <end position="82"/>
    </location>
    <ligand>
        <name>S-adenosyl-L-methionine</name>
        <dbReference type="ChEBI" id="CHEBI:59789"/>
    </ligand>
</feature>
<evidence type="ECO:0000259" key="3">
    <source>
        <dbReference type="Pfam" id="PF13649"/>
    </source>
</evidence>
<feature type="binding site" evidence="2">
    <location>
        <position position="49"/>
    </location>
    <ligand>
        <name>S-adenosyl-L-methionine</name>
        <dbReference type="ChEBI" id="CHEBI:59789"/>
    </ligand>
</feature>
<protein>
    <submittedName>
        <fullName evidence="4">Putative methyltransferase</fullName>
    </submittedName>
</protein>
<sequence length="262" mass="27602">MLGCPRGHRFDVARQGYVALLTGAQRGLVSDTADMVAARSRVLSDDGPFARLRSSVADQVAHISIGAGEPAPMLLDVGSGTGQYTAACLDRLPSAAGIGIDLSKACARSTARAHPRLAGVVADAWSRLPVADLSVRTILSVFAPRNVADFARVLRDGGHLVVVAPEPAHLRELIEPMGMLRVGEDKYDGLLSATAEQFSEVSSEVVRYRAQVSSGQIADLVAMGPSAFHTSIDEITSRAGVFAAESSVSVTVAVRVTTLRRR</sequence>
<dbReference type="GO" id="GO:0046872">
    <property type="term" value="F:metal ion binding"/>
    <property type="evidence" value="ECO:0007669"/>
    <property type="project" value="UniProtKB-KW"/>
</dbReference>
<evidence type="ECO:0000256" key="1">
    <source>
        <dbReference type="PIRSR" id="PIRSR018249-1"/>
    </source>
</evidence>
<comment type="caution">
    <text evidence="4">The sequence shown here is derived from an EMBL/GenBank/DDBJ whole genome shotgun (WGS) entry which is preliminary data.</text>
</comment>
<feature type="binding site" evidence="1">
    <location>
        <position position="8"/>
    </location>
    <ligand>
        <name>Zn(2+)</name>
        <dbReference type="ChEBI" id="CHEBI:29105"/>
    </ligand>
</feature>
<dbReference type="GO" id="GO:0008168">
    <property type="term" value="F:methyltransferase activity"/>
    <property type="evidence" value="ECO:0007669"/>
    <property type="project" value="UniProtKB-KW"/>
</dbReference>
<dbReference type="Pfam" id="PF13649">
    <property type="entry name" value="Methyltransf_25"/>
    <property type="match status" value="1"/>
</dbReference>
<keyword evidence="1" id="KW-0479">Metal-binding</keyword>
<keyword evidence="1" id="KW-0862">Zinc</keyword>
<keyword evidence="4" id="KW-0808">Transferase</keyword>
<feature type="domain" description="Methyltransferase" evidence="3">
    <location>
        <begin position="75"/>
        <end position="158"/>
    </location>
</feature>
<dbReference type="Gene3D" id="3.40.50.150">
    <property type="entry name" value="Vaccinia Virus protein VP39"/>
    <property type="match status" value="1"/>
</dbReference>
<evidence type="ECO:0000313" key="4">
    <source>
        <dbReference type="EMBL" id="GAB20861.1"/>
    </source>
</evidence>
<dbReference type="InterPro" id="IPR041698">
    <property type="entry name" value="Methyltransf_25"/>
</dbReference>
<feature type="binding site" evidence="2">
    <location>
        <position position="169"/>
    </location>
    <ligand>
        <name>S-adenosyl-L-methionine</name>
        <dbReference type="ChEBI" id="CHEBI:59789"/>
    </ligand>
</feature>
<dbReference type="InterPro" id="IPR029063">
    <property type="entry name" value="SAM-dependent_MTases_sf"/>
</dbReference>